<keyword evidence="2" id="KW-0238">DNA-binding</keyword>
<keyword evidence="1" id="KW-0805">Transcription regulation</keyword>
<dbReference type="AlphaFoldDB" id="A0A0X8FBF7"/>
<protein>
    <submittedName>
        <fullName evidence="5">DeoR family transcriptional regulator</fullName>
    </submittedName>
    <submittedName>
        <fullName evidence="6">DeoR/GlpR transcriptional regulator</fullName>
    </submittedName>
</protein>
<evidence type="ECO:0000313" key="5">
    <source>
        <dbReference type="EMBL" id="AMB94168.1"/>
    </source>
</evidence>
<dbReference type="InterPro" id="IPR036390">
    <property type="entry name" value="WH_DNA-bd_sf"/>
</dbReference>
<reference evidence="7" key="2">
    <citation type="submission" date="2016-01" db="EMBL/GenBank/DDBJ databases">
        <title>Six Aerococcus type strain genome sequencing and assembly using PacBio and Illumina Hiseq.</title>
        <authorList>
            <person name="Carkaci D."/>
            <person name="Dargis R."/>
            <person name="Nielsen X.C."/>
            <person name="Skovgaard O."/>
            <person name="Fuursted K."/>
            <person name="Christensen J.J."/>
        </authorList>
    </citation>
    <scope>NUCLEOTIDE SEQUENCE [LARGE SCALE GENOMIC DNA]</scope>
    <source>
        <strain evidence="7">CCUG43001</strain>
    </source>
</reference>
<evidence type="ECO:0000256" key="3">
    <source>
        <dbReference type="ARBA" id="ARBA00023163"/>
    </source>
</evidence>
<feature type="domain" description="HTH deoR-type" evidence="4">
    <location>
        <begin position="3"/>
        <end position="58"/>
    </location>
</feature>
<dbReference type="InterPro" id="IPR014036">
    <property type="entry name" value="DeoR-like_C"/>
</dbReference>
<evidence type="ECO:0000313" key="7">
    <source>
        <dbReference type="Proteomes" id="UP000069912"/>
    </source>
</evidence>
<dbReference type="SMART" id="SM00420">
    <property type="entry name" value="HTH_DEOR"/>
    <property type="match status" value="1"/>
</dbReference>
<proteinExistence type="predicted"/>
<dbReference type="SUPFAM" id="SSF100950">
    <property type="entry name" value="NagB/RpiA/CoA transferase-like"/>
    <property type="match status" value="1"/>
</dbReference>
<dbReference type="InterPro" id="IPR018356">
    <property type="entry name" value="Tscrpt_reg_HTH_DeoR_CS"/>
</dbReference>
<evidence type="ECO:0000313" key="6">
    <source>
        <dbReference type="EMBL" id="PKZ22341.1"/>
    </source>
</evidence>
<dbReference type="Pfam" id="PF00455">
    <property type="entry name" value="DeoRC"/>
    <property type="match status" value="1"/>
</dbReference>
<dbReference type="KEGG" id="asan:AWM72_05065"/>
<dbReference type="InterPro" id="IPR001034">
    <property type="entry name" value="DeoR_HTH"/>
</dbReference>
<keyword evidence="3" id="KW-0804">Transcription</keyword>
<dbReference type="EMBL" id="PKGY01000002">
    <property type="protein sequence ID" value="PKZ22341.1"/>
    <property type="molecule type" value="Genomic_DNA"/>
</dbReference>
<dbReference type="Gene3D" id="1.10.10.10">
    <property type="entry name" value="Winged helix-like DNA-binding domain superfamily/Winged helix DNA-binding domain"/>
    <property type="match status" value="1"/>
</dbReference>
<dbReference type="PRINTS" id="PR00037">
    <property type="entry name" value="HTHLACR"/>
</dbReference>
<dbReference type="GO" id="GO:0003700">
    <property type="term" value="F:DNA-binding transcription factor activity"/>
    <property type="evidence" value="ECO:0007669"/>
    <property type="project" value="InterPro"/>
</dbReference>
<reference evidence="6 8" key="3">
    <citation type="submission" date="2017-12" db="EMBL/GenBank/DDBJ databases">
        <title>Phylogenetic diversity of female urinary microbiome.</title>
        <authorList>
            <person name="Thomas-White K."/>
            <person name="Wolfe A.J."/>
        </authorList>
    </citation>
    <scope>NUCLEOTIDE SEQUENCE [LARGE SCALE GENOMIC DNA]</scope>
    <source>
        <strain evidence="6 8">UMB0139</strain>
    </source>
</reference>
<dbReference type="InterPro" id="IPR050313">
    <property type="entry name" value="Carb_Metab_HTH_regulators"/>
</dbReference>
<dbReference type="InterPro" id="IPR036388">
    <property type="entry name" value="WH-like_DNA-bd_sf"/>
</dbReference>
<dbReference type="PANTHER" id="PTHR30363">
    <property type="entry name" value="HTH-TYPE TRANSCRIPTIONAL REGULATOR SRLR-RELATED"/>
    <property type="match status" value="1"/>
</dbReference>
<keyword evidence="7" id="KW-1185">Reference proteome</keyword>
<dbReference type="RefSeq" id="WP_067974207.1">
    <property type="nucleotide sequence ID" value="NZ_CAJHKN010000002.1"/>
</dbReference>
<dbReference type="PANTHER" id="PTHR30363:SF51">
    <property type="entry name" value="HTH-TYPE TRANSCRIPTIONAL REPRESSOR GLCR"/>
    <property type="match status" value="1"/>
</dbReference>
<gene>
    <name evidence="5" type="ORF">AWM72_05065</name>
    <name evidence="6" type="ORF">CYJ28_04295</name>
</gene>
<dbReference type="SMART" id="SM01134">
    <property type="entry name" value="DeoRC"/>
    <property type="match status" value="1"/>
</dbReference>
<dbReference type="Proteomes" id="UP000234239">
    <property type="component" value="Unassembled WGS sequence"/>
</dbReference>
<evidence type="ECO:0000256" key="1">
    <source>
        <dbReference type="ARBA" id="ARBA00023015"/>
    </source>
</evidence>
<reference evidence="5 7" key="1">
    <citation type="journal article" date="2016" name="Genome Announc.">
        <title>Complete Genome Sequences of Aerococcus christensenii CCUG 28831T, Aerococcus sanguinicola CCUG 43001T, Aerococcus urinae CCUG 36881T, Aerococcus urinaeequi CCUG 28094T, Aerococcus urinaehominis CCUG 42038 BT, and Aerococcus viridans CCUG 4311T.</title>
        <authorList>
            <person name="Carkaci D."/>
            <person name="Dargis R."/>
            <person name="Nielsen X.C."/>
            <person name="Skovgaard O."/>
            <person name="Fuursted K."/>
            <person name="Christensen J.J."/>
        </authorList>
    </citation>
    <scope>NUCLEOTIDE SEQUENCE [LARGE SCALE GENOMIC DNA]</scope>
    <source>
        <strain evidence="5 7">CCUG43001</strain>
    </source>
</reference>
<dbReference type="Pfam" id="PF08220">
    <property type="entry name" value="HTH_DeoR"/>
    <property type="match status" value="1"/>
</dbReference>
<name>A0A0X8FBF7_9LACT</name>
<dbReference type="GO" id="GO:0003677">
    <property type="term" value="F:DNA binding"/>
    <property type="evidence" value="ECO:0007669"/>
    <property type="project" value="UniProtKB-KW"/>
</dbReference>
<organism evidence="5 7">
    <name type="scientific">Aerococcus sanguinicola</name>
    <dbReference type="NCBI Taxonomy" id="119206"/>
    <lineage>
        <taxon>Bacteria</taxon>
        <taxon>Bacillati</taxon>
        <taxon>Bacillota</taxon>
        <taxon>Bacilli</taxon>
        <taxon>Lactobacillales</taxon>
        <taxon>Aerococcaceae</taxon>
        <taxon>Aerococcus</taxon>
    </lineage>
</organism>
<dbReference type="PROSITE" id="PS00894">
    <property type="entry name" value="HTH_DEOR_1"/>
    <property type="match status" value="1"/>
</dbReference>
<dbReference type="Proteomes" id="UP000069912">
    <property type="component" value="Chromosome"/>
</dbReference>
<accession>A0A0X8FBF7</accession>
<dbReference type="InterPro" id="IPR037171">
    <property type="entry name" value="NagB/RpiA_transferase-like"/>
</dbReference>
<dbReference type="EMBL" id="CP014160">
    <property type="protein sequence ID" value="AMB94168.1"/>
    <property type="molecule type" value="Genomic_DNA"/>
</dbReference>
<evidence type="ECO:0000313" key="8">
    <source>
        <dbReference type="Proteomes" id="UP000234239"/>
    </source>
</evidence>
<evidence type="ECO:0000259" key="4">
    <source>
        <dbReference type="PROSITE" id="PS51000"/>
    </source>
</evidence>
<dbReference type="OrthoDB" id="9798651at2"/>
<dbReference type="PROSITE" id="PS51000">
    <property type="entry name" value="HTH_DEOR_2"/>
    <property type="match status" value="1"/>
</dbReference>
<evidence type="ECO:0000256" key="2">
    <source>
        <dbReference type="ARBA" id="ARBA00023125"/>
    </source>
</evidence>
<dbReference type="GeneID" id="92903433"/>
<dbReference type="SUPFAM" id="SSF46785">
    <property type="entry name" value="Winged helix' DNA-binding domain"/>
    <property type="match status" value="1"/>
</dbReference>
<sequence length="246" mass="27712">MYQEQRLAEMMRLLESRKQLSNQEMMAYFDVSRDTIRRDFTKLEDQGLVRRTHGGIVPRQSQPTIPGFNDRLQAFSQVKAAIAQEAAAFLEEGQLCFFDVSTLVLQLAQQLETGVTVYTHSLDNAIMLSGEEPYELHLLGGQFFPKNRFYYGLDTAQVLAKIHFDLAFIGAAGLQDGEVTYDDAEDAYLKEIILKQAKTKILLAEASKCQRTAPYSAGSIDQFDYLITDQAPDLPKDAQVQVIISQ</sequence>